<feature type="binding site" evidence="2">
    <location>
        <position position="149"/>
    </location>
    <ligand>
        <name>ATP</name>
        <dbReference type="ChEBI" id="CHEBI:30616"/>
    </ligand>
</feature>
<feature type="binding site" evidence="2">
    <location>
        <position position="46"/>
    </location>
    <ligand>
        <name>Mg(2+)</name>
        <dbReference type="ChEBI" id="CHEBI:18420"/>
        <label>1</label>
    </ligand>
</feature>
<dbReference type="Pfam" id="PF02769">
    <property type="entry name" value="AIRS_C"/>
    <property type="match status" value="1"/>
</dbReference>
<feature type="binding site" evidence="2">
    <location>
        <begin position="122"/>
        <end position="123"/>
    </location>
    <ligand>
        <name>ATP</name>
        <dbReference type="ChEBI" id="CHEBI:30616"/>
    </ligand>
</feature>
<feature type="domain" description="PurM-like N-terminal" evidence="3">
    <location>
        <begin position="29"/>
        <end position="140"/>
    </location>
</feature>
<feature type="binding site" evidence="2">
    <location>
        <position position="270"/>
    </location>
    <ligand>
        <name>substrate</name>
    </ligand>
</feature>
<feature type="binding site" evidence="2">
    <location>
        <position position="75"/>
    </location>
    <ligand>
        <name>Mg(2+)</name>
        <dbReference type="ChEBI" id="CHEBI:18420"/>
        <label>3</label>
    </ligand>
</feature>
<dbReference type="Gene3D" id="3.90.650.10">
    <property type="entry name" value="PurM-like C-terminal domain"/>
    <property type="match status" value="1"/>
</dbReference>
<dbReference type="GO" id="GO:0000287">
    <property type="term" value="F:magnesium ion binding"/>
    <property type="evidence" value="ECO:0007669"/>
    <property type="project" value="UniProtKB-UniRule"/>
</dbReference>
<comment type="pathway">
    <text evidence="2">Cofactor biosynthesis; thiamine diphosphate biosynthesis; thiamine diphosphate from thiamine phosphate: step 1/1.</text>
</comment>
<dbReference type="GO" id="GO:0009229">
    <property type="term" value="P:thiamine diphosphate biosynthetic process"/>
    <property type="evidence" value="ECO:0007669"/>
    <property type="project" value="UniProtKB-UniRule"/>
</dbReference>
<dbReference type="EMBL" id="QEXV01000002">
    <property type="protein sequence ID" value="PWE17991.1"/>
    <property type="molecule type" value="Genomic_DNA"/>
</dbReference>
<keyword evidence="1 2" id="KW-0784">Thiamine biosynthesis</keyword>
<protein>
    <recommendedName>
        <fullName evidence="2">Thiamine-monophosphate kinase</fullName>
        <shortName evidence="2">TMP kinase</shortName>
        <shortName evidence="2">Thiamine-phosphate kinase</shortName>
        <ecNumber evidence="2">2.7.4.16</ecNumber>
    </recommendedName>
</protein>
<keyword evidence="2" id="KW-0067">ATP-binding</keyword>
<feature type="binding site" evidence="2">
    <location>
        <position position="75"/>
    </location>
    <ligand>
        <name>Mg(2+)</name>
        <dbReference type="ChEBI" id="CHEBI:18420"/>
        <label>2</label>
    </ligand>
</feature>
<comment type="caution">
    <text evidence="5">The sequence shown here is derived from an EMBL/GenBank/DDBJ whole genome shotgun (WGS) entry which is preliminary data.</text>
</comment>
<reference evidence="6" key="1">
    <citation type="submission" date="2018-05" db="EMBL/GenBank/DDBJ databases">
        <authorList>
            <person name="Liu B.-T."/>
        </authorList>
    </citation>
    <scope>NUCLEOTIDE SEQUENCE [LARGE SCALE GENOMIC DNA]</scope>
    <source>
        <strain evidence="6">WD6-1</strain>
    </source>
</reference>
<organism evidence="5 6">
    <name type="scientific">Marinicauda salina</name>
    <dbReference type="NCBI Taxonomy" id="2135793"/>
    <lineage>
        <taxon>Bacteria</taxon>
        <taxon>Pseudomonadati</taxon>
        <taxon>Pseudomonadota</taxon>
        <taxon>Alphaproteobacteria</taxon>
        <taxon>Maricaulales</taxon>
        <taxon>Maricaulaceae</taxon>
        <taxon>Marinicauda</taxon>
    </lineage>
</organism>
<gene>
    <name evidence="2 5" type="primary">thiL</name>
    <name evidence="5" type="ORF">DDZ18_05300</name>
</gene>
<evidence type="ECO:0000256" key="1">
    <source>
        <dbReference type="ARBA" id="ARBA00022977"/>
    </source>
</evidence>
<comment type="caution">
    <text evidence="2">Lacks conserved residue(s) required for the propagation of feature annotation.</text>
</comment>
<feature type="binding site" evidence="2">
    <location>
        <position position="217"/>
    </location>
    <ligand>
        <name>ATP</name>
        <dbReference type="ChEBI" id="CHEBI:30616"/>
    </ligand>
</feature>
<dbReference type="GO" id="GO:0009228">
    <property type="term" value="P:thiamine biosynthetic process"/>
    <property type="evidence" value="ECO:0007669"/>
    <property type="project" value="UniProtKB-KW"/>
</dbReference>
<dbReference type="Gene3D" id="3.30.1330.10">
    <property type="entry name" value="PurM-like, N-terminal domain"/>
    <property type="match status" value="1"/>
</dbReference>
<dbReference type="Pfam" id="PF00586">
    <property type="entry name" value="AIRS"/>
    <property type="match status" value="1"/>
</dbReference>
<dbReference type="HAMAP" id="MF_02128">
    <property type="entry name" value="TMP_kinase"/>
    <property type="match status" value="1"/>
</dbReference>
<dbReference type="PIRSF" id="PIRSF005303">
    <property type="entry name" value="Thiam_monoph_kin"/>
    <property type="match status" value="1"/>
</dbReference>
<dbReference type="EC" id="2.7.4.16" evidence="2"/>
<dbReference type="CDD" id="cd02194">
    <property type="entry name" value="ThiL"/>
    <property type="match status" value="1"/>
</dbReference>
<feature type="binding site" evidence="2">
    <location>
        <position position="30"/>
    </location>
    <ligand>
        <name>Mg(2+)</name>
        <dbReference type="ChEBI" id="CHEBI:18420"/>
        <label>4</label>
    </ligand>
</feature>
<feature type="binding site" evidence="2">
    <location>
        <position position="47"/>
    </location>
    <ligand>
        <name>Mg(2+)</name>
        <dbReference type="ChEBI" id="CHEBI:18420"/>
        <label>1</label>
    </ligand>
</feature>
<feature type="binding site" evidence="2">
    <location>
        <position position="326"/>
    </location>
    <ligand>
        <name>substrate</name>
    </ligand>
</feature>
<proteinExistence type="inferred from homology"/>
<dbReference type="SUPFAM" id="SSF56042">
    <property type="entry name" value="PurM C-terminal domain-like"/>
    <property type="match status" value="1"/>
</dbReference>
<keyword evidence="2" id="KW-0547">Nucleotide-binding</keyword>
<feature type="binding site" evidence="2">
    <location>
        <position position="215"/>
    </location>
    <ligand>
        <name>Mg(2+)</name>
        <dbReference type="ChEBI" id="CHEBI:18420"/>
        <label>3</label>
    </ligand>
</feature>
<dbReference type="InterPro" id="IPR016188">
    <property type="entry name" value="PurM-like_N"/>
</dbReference>
<keyword evidence="2" id="KW-0479">Metal-binding</keyword>
<evidence type="ECO:0000259" key="3">
    <source>
        <dbReference type="Pfam" id="PF00586"/>
    </source>
</evidence>
<dbReference type="InterPro" id="IPR036676">
    <property type="entry name" value="PurM-like_C_sf"/>
</dbReference>
<feature type="binding site" evidence="2">
    <location>
        <position position="75"/>
    </location>
    <ligand>
        <name>Mg(2+)</name>
        <dbReference type="ChEBI" id="CHEBI:18420"/>
        <label>4</label>
    </ligand>
</feature>
<comment type="miscellaneous">
    <text evidence="2">Reaction mechanism of ThiL seems to utilize a direct, inline transfer of the gamma-phosphate of ATP to TMP rather than a phosphorylated enzyme intermediate.</text>
</comment>
<accession>A0A2U2BVD6</accession>
<dbReference type="SUPFAM" id="SSF55326">
    <property type="entry name" value="PurM N-terminal domain-like"/>
    <property type="match status" value="1"/>
</dbReference>
<dbReference type="Proteomes" id="UP000245168">
    <property type="component" value="Unassembled WGS sequence"/>
</dbReference>
<dbReference type="InterPro" id="IPR006283">
    <property type="entry name" value="ThiL-like"/>
</dbReference>
<feature type="domain" description="PurM-like C-terminal" evidence="4">
    <location>
        <begin position="153"/>
        <end position="309"/>
    </location>
</feature>
<feature type="binding site" evidence="2">
    <location>
        <position position="218"/>
    </location>
    <ligand>
        <name>Mg(2+)</name>
        <dbReference type="ChEBI" id="CHEBI:18420"/>
        <label>5</label>
    </ligand>
</feature>
<dbReference type="RefSeq" id="WP_109252345.1">
    <property type="nucleotide sequence ID" value="NZ_QEXV01000002.1"/>
</dbReference>
<comment type="similarity">
    <text evidence="2">Belongs to the thiamine-monophosphate kinase family.</text>
</comment>
<feature type="binding site" evidence="2">
    <location>
        <position position="45"/>
    </location>
    <ligand>
        <name>Mg(2+)</name>
        <dbReference type="ChEBI" id="CHEBI:18420"/>
        <label>4</label>
    </ligand>
</feature>
<evidence type="ECO:0000256" key="2">
    <source>
        <dbReference type="HAMAP-Rule" id="MF_02128"/>
    </source>
</evidence>
<dbReference type="GO" id="GO:0005524">
    <property type="term" value="F:ATP binding"/>
    <property type="evidence" value="ECO:0007669"/>
    <property type="project" value="UniProtKB-UniRule"/>
</dbReference>
<dbReference type="InterPro" id="IPR036921">
    <property type="entry name" value="PurM-like_N_sf"/>
</dbReference>
<dbReference type="PANTHER" id="PTHR30270:SF0">
    <property type="entry name" value="THIAMINE-MONOPHOSPHATE KINASE"/>
    <property type="match status" value="1"/>
</dbReference>
<evidence type="ECO:0000313" key="6">
    <source>
        <dbReference type="Proteomes" id="UP000245168"/>
    </source>
</evidence>
<comment type="catalytic activity">
    <reaction evidence="2">
        <text>thiamine phosphate + ATP = thiamine diphosphate + ADP</text>
        <dbReference type="Rhea" id="RHEA:15913"/>
        <dbReference type="ChEBI" id="CHEBI:30616"/>
        <dbReference type="ChEBI" id="CHEBI:37575"/>
        <dbReference type="ChEBI" id="CHEBI:58937"/>
        <dbReference type="ChEBI" id="CHEBI:456216"/>
        <dbReference type="EC" id="2.7.4.16"/>
    </reaction>
</comment>
<keyword evidence="2 5" id="KW-0418">Kinase</keyword>
<dbReference type="GO" id="GO:0009030">
    <property type="term" value="F:thiamine-phosphate kinase activity"/>
    <property type="evidence" value="ECO:0007669"/>
    <property type="project" value="UniProtKB-UniRule"/>
</dbReference>
<dbReference type="InterPro" id="IPR010918">
    <property type="entry name" value="PurM-like_C_dom"/>
</dbReference>
<dbReference type="UniPathway" id="UPA00060">
    <property type="reaction ID" value="UER00142"/>
</dbReference>
<dbReference type="PANTHER" id="PTHR30270">
    <property type="entry name" value="THIAMINE-MONOPHOSPHATE KINASE"/>
    <property type="match status" value="1"/>
</dbReference>
<feature type="binding site" evidence="2">
    <location>
        <position position="54"/>
    </location>
    <ligand>
        <name>substrate</name>
    </ligand>
</feature>
<keyword evidence="2" id="KW-0808">Transferase</keyword>
<feature type="binding site" evidence="2">
    <location>
        <position position="123"/>
    </location>
    <ligand>
        <name>Mg(2+)</name>
        <dbReference type="ChEBI" id="CHEBI:18420"/>
        <label>1</label>
    </ligand>
</feature>
<dbReference type="OrthoDB" id="9802811at2"/>
<feature type="binding site" evidence="2">
    <location>
        <position position="47"/>
    </location>
    <ligand>
        <name>Mg(2+)</name>
        <dbReference type="ChEBI" id="CHEBI:18420"/>
        <label>2</label>
    </ligand>
</feature>
<sequence length="329" mass="34261">MAGEGEFEYIARRLAPLSAGFPGAFELKDDAAVIAPSAGCELVVTTDTVVAGRHFPDDEDPAIAARKALRVNLSDLAAMGARPLAYLTSVVWPHDADRTLMDGFADGLEAERAVWALPLIGGDTTSGPGPWTITITALGECPAGRAVRRRGARAGDRLLVTGTIGDGRLGLESLGGEAAIADPEDAAWLEDRYRLPQPRLAIVEALREHAHAAVDVSDGLIADVGHIAESSGVAAAIELNRVPLSGAARRWAEAQPDAGRALARLASGGDDYELACAVAPENVEGFARACAEQGVDVTEIGRFREGDGGVTVTINGAPVDIEQAGFTHF</sequence>
<name>A0A2U2BVD6_9PROT</name>
<evidence type="ECO:0000259" key="4">
    <source>
        <dbReference type="Pfam" id="PF02769"/>
    </source>
</evidence>
<evidence type="ECO:0000313" key="5">
    <source>
        <dbReference type="EMBL" id="PWE17991.1"/>
    </source>
</evidence>
<feature type="binding site" evidence="2">
    <location>
        <position position="30"/>
    </location>
    <ligand>
        <name>Mg(2+)</name>
        <dbReference type="ChEBI" id="CHEBI:18420"/>
        <label>3</label>
    </ligand>
</feature>
<dbReference type="AlphaFoldDB" id="A0A2U2BVD6"/>
<keyword evidence="2" id="KW-0460">Magnesium</keyword>
<keyword evidence="6" id="KW-1185">Reference proteome</keyword>
<comment type="function">
    <text evidence="2">Catalyzes the ATP-dependent phosphorylation of thiamine-monophosphate (TMP) to form thiamine-pyrophosphate (TPP), the active form of vitamin B1.</text>
</comment>
<dbReference type="NCBIfam" id="TIGR01379">
    <property type="entry name" value="thiL"/>
    <property type="match status" value="1"/>
</dbReference>